<keyword evidence="3" id="KW-0862">Zinc</keyword>
<dbReference type="Gene3D" id="3.30.160.60">
    <property type="entry name" value="Classic Zinc Finger"/>
    <property type="match status" value="1"/>
</dbReference>
<proteinExistence type="predicted"/>
<dbReference type="AlphaFoldDB" id="G9N991"/>
<comment type="caution">
    <text evidence="7">The sequence shown here is derived from an EMBL/GenBank/DDBJ whole genome shotgun (WGS) entry which is preliminary data.</text>
</comment>
<evidence type="ECO:0000313" key="7">
    <source>
        <dbReference type="EMBL" id="EHK16512.1"/>
    </source>
</evidence>
<name>G9N991_HYPVG</name>
<evidence type="ECO:0000259" key="6">
    <source>
        <dbReference type="PROSITE" id="PS50157"/>
    </source>
</evidence>
<accession>G9N991</accession>
<dbReference type="FunFam" id="3.30.160.60:FF:000446">
    <property type="entry name" value="Zinc finger protein"/>
    <property type="match status" value="1"/>
</dbReference>
<dbReference type="PROSITE" id="PS50157">
    <property type="entry name" value="ZINC_FINGER_C2H2_2"/>
    <property type="match status" value="1"/>
</dbReference>
<evidence type="ECO:0000256" key="5">
    <source>
        <dbReference type="SAM" id="MobiDB-lite"/>
    </source>
</evidence>
<dbReference type="GeneID" id="25796751"/>
<dbReference type="VEuPathDB" id="FungiDB:TRIVIDRAFT_65725"/>
<dbReference type="SUPFAM" id="SSF57667">
    <property type="entry name" value="beta-beta-alpha zinc fingers"/>
    <property type="match status" value="1"/>
</dbReference>
<evidence type="ECO:0000313" key="8">
    <source>
        <dbReference type="Proteomes" id="UP000007115"/>
    </source>
</evidence>
<dbReference type="InParanoid" id="G9N991"/>
<dbReference type="OrthoDB" id="8117402at2759"/>
<dbReference type="RefSeq" id="XP_013950720.1">
    <property type="nucleotide sequence ID" value="XM_014095245.1"/>
</dbReference>
<keyword evidence="8" id="KW-1185">Reference proteome</keyword>
<dbReference type="GO" id="GO:0008270">
    <property type="term" value="F:zinc ion binding"/>
    <property type="evidence" value="ECO:0007669"/>
    <property type="project" value="UniProtKB-KW"/>
</dbReference>
<feature type="region of interest" description="Disordered" evidence="5">
    <location>
        <begin position="1"/>
        <end position="25"/>
    </location>
</feature>
<dbReference type="EMBL" id="ABDF02000090">
    <property type="protein sequence ID" value="EHK16512.1"/>
    <property type="molecule type" value="Genomic_DNA"/>
</dbReference>
<protein>
    <recommendedName>
        <fullName evidence="6">C2H2-type domain-containing protein</fullName>
    </recommendedName>
</protein>
<sequence length="188" mass="20917">MTSSRSQLGLDLTDDGELKFNSPSNNPYVDSFSEELGTYVRDTSSLLCNNESEAYYDQEISLSQLSEMCDEFWIGGLSATNVATSTSNGLSVDMRDKGNLDSSSHLEINDIPSFSDDLKDQKHLATPESVVLRSGFEAMYPASGDPAGRALDTIHSSERPFACKHCPETFKRRDALKRHERYLPTQFL</sequence>
<evidence type="ECO:0000256" key="3">
    <source>
        <dbReference type="ARBA" id="ARBA00022833"/>
    </source>
</evidence>
<evidence type="ECO:0000256" key="4">
    <source>
        <dbReference type="PROSITE-ProRule" id="PRU00042"/>
    </source>
</evidence>
<evidence type="ECO:0000256" key="1">
    <source>
        <dbReference type="ARBA" id="ARBA00022723"/>
    </source>
</evidence>
<gene>
    <name evidence="7" type="ORF">TRIVIDRAFT_65725</name>
</gene>
<dbReference type="HOGENOM" id="CLU_1441240_0_0_1"/>
<evidence type="ECO:0000256" key="2">
    <source>
        <dbReference type="ARBA" id="ARBA00022771"/>
    </source>
</evidence>
<dbReference type="Proteomes" id="UP000007115">
    <property type="component" value="Unassembled WGS sequence"/>
</dbReference>
<keyword evidence="2 4" id="KW-0863">Zinc-finger</keyword>
<dbReference type="InterPro" id="IPR013087">
    <property type="entry name" value="Znf_C2H2_type"/>
</dbReference>
<keyword evidence="1" id="KW-0479">Metal-binding</keyword>
<reference evidence="7 8" key="1">
    <citation type="journal article" date="2011" name="Genome Biol.">
        <title>Comparative genome sequence analysis underscores mycoparasitism as the ancestral life style of Trichoderma.</title>
        <authorList>
            <person name="Kubicek C.P."/>
            <person name="Herrera-Estrella A."/>
            <person name="Seidl-Seiboth V."/>
            <person name="Martinez D.A."/>
            <person name="Druzhinina I.S."/>
            <person name="Thon M."/>
            <person name="Zeilinger S."/>
            <person name="Casas-Flores S."/>
            <person name="Horwitz B.A."/>
            <person name="Mukherjee P.K."/>
            <person name="Mukherjee M."/>
            <person name="Kredics L."/>
            <person name="Alcaraz L.D."/>
            <person name="Aerts A."/>
            <person name="Antal Z."/>
            <person name="Atanasova L."/>
            <person name="Cervantes-Badillo M.G."/>
            <person name="Challacombe J."/>
            <person name="Chertkov O."/>
            <person name="McCluskey K."/>
            <person name="Coulpier F."/>
            <person name="Deshpande N."/>
            <person name="von Doehren H."/>
            <person name="Ebbole D.J."/>
            <person name="Esquivel-Naranjo E.U."/>
            <person name="Fekete E."/>
            <person name="Flipphi M."/>
            <person name="Glaser F."/>
            <person name="Gomez-Rodriguez E.Y."/>
            <person name="Gruber S."/>
            <person name="Han C."/>
            <person name="Henrissat B."/>
            <person name="Hermosa R."/>
            <person name="Hernandez-Onate M."/>
            <person name="Karaffa L."/>
            <person name="Kosti I."/>
            <person name="Le Crom S."/>
            <person name="Lindquist E."/>
            <person name="Lucas S."/>
            <person name="Luebeck M."/>
            <person name="Luebeck P.S."/>
            <person name="Margeot A."/>
            <person name="Metz B."/>
            <person name="Misra M."/>
            <person name="Nevalainen H."/>
            <person name="Omann M."/>
            <person name="Packer N."/>
            <person name="Perrone G."/>
            <person name="Uresti-Rivera E.E."/>
            <person name="Salamov A."/>
            <person name="Schmoll M."/>
            <person name="Seiboth B."/>
            <person name="Shapiro H."/>
            <person name="Sukno S."/>
            <person name="Tamayo-Ramos J.A."/>
            <person name="Tisch D."/>
            <person name="Wiest A."/>
            <person name="Wilkinson H.H."/>
            <person name="Zhang M."/>
            <person name="Coutinho P.M."/>
            <person name="Kenerley C.M."/>
            <person name="Monte E."/>
            <person name="Baker S.E."/>
            <person name="Grigoriev I.V."/>
        </authorList>
    </citation>
    <scope>NUCLEOTIDE SEQUENCE [LARGE SCALE GENOMIC DNA]</scope>
    <source>
        <strain evidence="8">Gv29-8 / FGSC 10586</strain>
    </source>
</reference>
<organism evidence="7 8">
    <name type="scientific">Hypocrea virens (strain Gv29-8 / FGSC 10586)</name>
    <name type="common">Gliocladium virens</name>
    <name type="synonym">Trichoderma virens</name>
    <dbReference type="NCBI Taxonomy" id="413071"/>
    <lineage>
        <taxon>Eukaryota</taxon>
        <taxon>Fungi</taxon>
        <taxon>Dikarya</taxon>
        <taxon>Ascomycota</taxon>
        <taxon>Pezizomycotina</taxon>
        <taxon>Sordariomycetes</taxon>
        <taxon>Hypocreomycetidae</taxon>
        <taxon>Hypocreales</taxon>
        <taxon>Hypocreaceae</taxon>
        <taxon>Trichoderma</taxon>
    </lineage>
</organism>
<dbReference type="InterPro" id="IPR036236">
    <property type="entry name" value="Znf_C2H2_sf"/>
</dbReference>
<feature type="domain" description="C2H2-type" evidence="6">
    <location>
        <begin position="161"/>
        <end position="181"/>
    </location>
</feature>